<name>A0A9W6I173_9ACTN</name>
<evidence type="ECO:0000313" key="2">
    <source>
        <dbReference type="EMBL" id="GLK09154.1"/>
    </source>
</evidence>
<feature type="region of interest" description="Disordered" evidence="1">
    <location>
        <begin position="1"/>
        <end position="56"/>
    </location>
</feature>
<comment type="caution">
    <text evidence="2">The sequence shown here is derived from an EMBL/GenBank/DDBJ whole genome shotgun (WGS) entry which is preliminary data.</text>
</comment>
<reference evidence="2" key="1">
    <citation type="journal article" date="2014" name="Int. J. Syst. Evol. Microbiol.">
        <title>Complete genome sequence of Corynebacterium casei LMG S-19264T (=DSM 44701T), isolated from a smear-ripened cheese.</title>
        <authorList>
            <consortium name="US DOE Joint Genome Institute (JGI-PGF)"/>
            <person name="Walter F."/>
            <person name="Albersmeier A."/>
            <person name="Kalinowski J."/>
            <person name="Ruckert C."/>
        </authorList>
    </citation>
    <scope>NUCLEOTIDE SEQUENCE</scope>
    <source>
        <strain evidence="2">VKM Ac-2007</strain>
    </source>
</reference>
<protein>
    <submittedName>
        <fullName evidence="2">Uncharacterized protein</fullName>
    </submittedName>
</protein>
<feature type="compositionally biased region" description="Basic and acidic residues" evidence="1">
    <location>
        <begin position="30"/>
        <end position="47"/>
    </location>
</feature>
<reference evidence="2" key="2">
    <citation type="submission" date="2023-01" db="EMBL/GenBank/DDBJ databases">
        <authorList>
            <person name="Sun Q."/>
            <person name="Evtushenko L."/>
        </authorList>
    </citation>
    <scope>NUCLEOTIDE SEQUENCE</scope>
    <source>
        <strain evidence="2">VKM Ac-2007</strain>
    </source>
</reference>
<accession>A0A9W6I173</accession>
<proteinExistence type="predicted"/>
<gene>
    <name evidence="2" type="ORF">GCM10017600_25600</name>
</gene>
<evidence type="ECO:0000313" key="3">
    <source>
        <dbReference type="Proteomes" id="UP001143474"/>
    </source>
</evidence>
<keyword evidence="3" id="KW-1185">Reference proteome</keyword>
<sequence length="56" mass="6290">MRGEARGKARRRQGPQDKEFDLPEVVCDPDQNRKATGDHASEGEARTAENSVRPLR</sequence>
<dbReference type="EMBL" id="BSEV01000004">
    <property type="protein sequence ID" value="GLK09154.1"/>
    <property type="molecule type" value="Genomic_DNA"/>
</dbReference>
<organism evidence="2 3">
    <name type="scientific">Streptosporangium carneum</name>
    <dbReference type="NCBI Taxonomy" id="47481"/>
    <lineage>
        <taxon>Bacteria</taxon>
        <taxon>Bacillati</taxon>
        <taxon>Actinomycetota</taxon>
        <taxon>Actinomycetes</taxon>
        <taxon>Streptosporangiales</taxon>
        <taxon>Streptosporangiaceae</taxon>
        <taxon>Streptosporangium</taxon>
    </lineage>
</organism>
<evidence type="ECO:0000256" key="1">
    <source>
        <dbReference type="SAM" id="MobiDB-lite"/>
    </source>
</evidence>
<dbReference type="AlphaFoldDB" id="A0A9W6I173"/>
<dbReference type="Proteomes" id="UP001143474">
    <property type="component" value="Unassembled WGS sequence"/>
</dbReference>